<keyword evidence="4" id="KW-0503">Monooxygenase</keyword>
<comment type="caution">
    <text evidence="6">The sequence shown here is derived from an EMBL/GenBank/DDBJ whole genome shotgun (WGS) entry which is preliminary data.</text>
</comment>
<dbReference type="Proteomes" id="UP000247233">
    <property type="component" value="Unassembled WGS sequence"/>
</dbReference>
<dbReference type="RefSeq" id="XP_025401811.1">
    <property type="nucleotide sequence ID" value="XM_025540144.1"/>
</dbReference>
<proteinExistence type="predicted"/>
<dbReference type="SUPFAM" id="SSF51905">
    <property type="entry name" value="FAD/NAD(P)-binding domain"/>
    <property type="match status" value="1"/>
</dbReference>
<evidence type="ECO:0000313" key="7">
    <source>
        <dbReference type="Proteomes" id="UP000247233"/>
    </source>
</evidence>
<evidence type="ECO:0000256" key="1">
    <source>
        <dbReference type="ARBA" id="ARBA00022630"/>
    </source>
</evidence>
<keyword evidence="3" id="KW-0560">Oxidoreductase</keyword>
<evidence type="ECO:0000313" key="6">
    <source>
        <dbReference type="EMBL" id="PWY88275.1"/>
    </source>
</evidence>
<dbReference type="Gene3D" id="3.50.50.60">
    <property type="entry name" value="FAD/NAD(P)-binding domain"/>
    <property type="match status" value="1"/>
</dbReference>
<dbReference type="InterPro" id="IPR002938">
    <property type="entry name" value="FAD-bd"/>
</dbReference>
<keyword evidence="7" id="KW-1185">Reference proteome</keyword>
<accession>A0A317WQD8</accession>
<name>A0A317WQD8_9EURO</name>
<dbReference type="STRING" id="1448321.A0A317WQD8"/>
<dbReference type="Pfam" id="PF01494">
    <property type="entry name" value="FAD_binding_3"/>
    <property type="match status" value="1"/>
</dbReference>
<keyword evidence="2" id="KW-0274">FAD</keyword>
<organism evidence="6 7">
    <name type="scientific">Aspergillus heteromorphus CBS 117.55</name>
    <dbReference type="NCBI Taxonomy" id="1448321"/>
    <lineage>
        <taxon>Eukaryota</taxon>
        <taxon>Fungi</taxon>
        <taxon>Dikarya</taxon>
        <taxon>Ascomycota</taxon>
        <taxon>Pezizomycotina</taxon>
        <taxon>Eurotiomycetes</taxon>
        <taxon>Eurotiomycetidae</taxon>
        <taxon>Eurotiales</taxon>
        <taxon>Aspergillaceae</taxon>
        <taxon>Aspergillus</taxon>
        <taxon>Aspergillus subgen. Circumdati</taxon>
    </lineage>
</organism>
<dbReference type="PANTHER" id="PTHR46972:SF1">
    <property type="entry name" value="FAD DEPENDENT OXIDOREDUCTASE DOMAIN-CONTAINING PROTEIN"/>
    <property type="match status" value="1"/>
</dbReference>
<protein>
    <submittedName>
        <fullName evidence="6">FAD/NAD(P)-binding domain-containing protein</fullName>
    </submittedName>
</protein>
<sequence>MNPSIAIIGGGPSGLLFARLLEVNGITDYVVFERDESPVPGPWQQGGTLDLHGPSGQLALKRAGLFDRFSEEFARWDASRMHIVDPNGETVVMFGEDDRNSPEIDRLQLRQLLLDSVPSEKIRWGHGVSALERRTDEEPSDKERDNGCIIRFSNGSSASGFRLIVGADGTWSKVRPLLTPTKPVYSGKMFIEGSLSIDNPSYAMAREMAGSGGMLAIGNKKAIAVQQLADRTYRVYFGLTVPENFYSHRSSVIADDLTDRTEAMRSLLSSSSDYFATHGPQLKAFVTNAEGPFRSWPLYRFDPEVVGWARNVSRGVTLLGDAAHATTLFVGEGVNCSMHDAVVLADSVVEHCGKGTSFSNDNAMLESALASYEKDMFLRGRELIRRSTESEATIFSDDAPARFMEFLTALIAKR</sequence>
<dbReference type="InterPro" id="IPR036188">
    <property type="entry name" value="FAD/NAD-bd_sf"/>
</dbReference>
<dbReference type="OrthoDB" id="655030at2759"/>
<reference evidence="6 7" key="1">
    <citation type="submission" date="2016-12" db="EMBL/GenBank/DDBJ databases">
        <title>The genomes of Aspergillus section Nigri reveals drivers in fungal speciation.</title>
        <authorList>
            <consortium name="DOE Joint Genome Institute"/>
            <person name="Vesth T.C."/>
            <person name="Nybo J."/>
            <person name="Theobald S."/>
            <person name="Brandl J."/>
            <person name="Frisvad J.C."/>
            <person name="Nielsen K.F."/>
            <person name="Lyhne E.K."/>
            <person name="Kogle M.E."/>
            <person name="Kuo A."/>
            <person name="Riley R."/>
            <person name="Clum A."/>
            <person name="Nolan M."/>
            <person name="Lipzen A."/>
            <person name="Salamov A."/>
            <person name="Henrissat B."/>
            <person name="Wiebenga A."/>
            <person name="De Vries R.P."/>
            <person name="Grigoriev I.V."/>
            <person name="Mortensen U.H."/>
            <person name="Andersen M.R."/>
            <person name="Baker S.E."/>
        </authorList>
    </citation>
    <scope>NUCLEOTIDE SEQUENCE [LARGE SCALE GENOMIC DNA]</scope>
    <source>
        <strain evidence="6 7">CBS 117.55</strain>
    </source>
</reference>
<dbReference type="EMBL" id="MSFL01000005">
    <property type="protein sequence ID" value="PWY88275.1"/>
    <property type="molecule type" value="Genomic_DNA"/>
</dbReference>
<evidence type="ECO:0000256" key="4">
    <source>
        <dbReference type="ARBA" id="ARBA00023033"/>
    </source>
</evidence>
<evidence type="ECO:0000256" key="3">
    <source>
        <dbReference type="ARBA" id="ARBA00023002"/>
    </source>
</evidence>
<dbReference type="GeneID" id="37062381"/>
<keyword evidence="1" id="KW-0285">Flavoprotein</keyword>
<dbReference type="VEuPathDB" id="FungiDB:BO70DRAFT_309881"/>
<evidence type="ECO:0000256" key="2">
    <source>
        <dbReference type="ARBA" id="ARBA00022827"/>
    </source>
</evidence>
<dbReference type="PRINTS" id="PR00420">
    <property type="entry name" value="RNGMNOXGNASE"/>
</dbReference>
<dbReference type="GO" id="GO:0004497">
    <property type="term" value="F:monooxygenase activity"/>
    <property type="evidence" value="ECO:0007669"/>
    <property type="project" value="UniProtKB-KW"/>
</dbReference>
<dbReference type="AlphaFoldDB" id="A0A317WQD8"/>
<dbReference type="PANTHER" id="PTHR46972">
    <property type="entry name" value="MONOOXYGENASE ASQM-RELATED"/>
    <property type="match status" value="1"/>
</dbReference>
<feature type="domain" description="FAD-binding" evidence="5">
    <location>
        <begin position="5"/>
        <end position="181"/>
    </location>
</feature>
<gene>
    <name evidence="6" type="ORF">BO70DRAFT_309881</name>
</gene>
<feature type="non-terminal residue" evidence="6">
    <location>
        <position position="414"/>
    </location>
</feature>
<evidence type="ECO:0000259" key="5">
    <source>
        <dbReference type="Pfam" id="PF01494"/>
    </source>
</evidence>
<dbReference type="GO" id="GO:0071949">
    <property type="term" value="F:FAD binding"/>
    <property type="evidence" value="ECO:0007669"/>
    <property type="project" value="InterPro"/>
</dbReference>